<dbReference type="SUPFAM" id="SSF46579">
    <property type="entry name" value="Prefoldin"/>
    <property type="match status" value="1"/>
</dbReference>
<keyword evidence="6" id="KW-0547">Nucleotide-binding</keyword>
<proteinExistence type="inferred from homology"/>
<protein>
    <recommendedName>
        <fullName evidence="7">UBC core domain-containing protein</fullName>
    </recommendedName>
</protein>
<keyword evidence="3 6" id="KW-0833">Ubl conjugation pathway</keyword>
<evidence type="ECO:0000256" key="3">
    <source>
        <dbReference type="ARBA" id="ARBA00022786"/>
    </source>
</evidence>
<keyword evidence="9" id="KW-1185">Reference proteome</keyword>
<dbReference type="InterPro" id="IPR016135">
    <property type="entry name" value="UBQ-conjugating_enzyme/RWD"/>
</dbReference>
<reference evidence="8" key="1">
    <citation type="submission" date="2022-08" db="EMBL/GenBank/DDBJ databases">
        <title>Novel sulfate-reducing endosymbionts in the free-living metamonad Anaeramoeba.</title>
        <authorList>
            <person name="Jerlstrom-Hultqvist J."/>
            <person name="Cepicka I."/>
            <person name="Gallot-Lavallee L."/>
            <person name="Salas-Leiva D."/>
            <person name="Curtis B.A."/>
            <person name="Zahonova K."/>
            <person name="Pipaliya S."/>
            <person name="Dacks J."/>
            <person name="Roger A.J."/>
        </authorList>
    </citation>
    <scope>NUCLEOTIDE SEQUENCE</scope>
    <source>
        <strain evidence="8">Schooner1</strain>
    </source>
</reference>
<organism evidence="8 9">
    <name type="scientific">Anaeramoeba flamelloides</name>
    <dbReference type="NCBI Taxonomy" id="1746091"/>
    <lineage>
        <taxon>Eukaryota</taxon>
        <taxon>Metamonada</taxon>
        <taxon>Anaeramoebidae</taxon>
        <taxon>Anaeramoeba</taxon>
    </lineage>
</organism>
<dbReference type="SUPFAM" id="SSF54495">
    <property type="entry name" value="UBC-like"/>
    <property type="match status" value="1"/>
</dbReference>
<comment type="similarity">
    <text evidence="6">Belongs to the ubiquitin-conjugating enzyme family.</text>
</comment>
<evidence type="ECO:0000313" key="8">
    <source>
        <dbReference type="EMBL" id="KAJ6250394.1"/>
    </source>
</evidence>
<evidence type="ECO:0000256" key="6">
    <source>
        <dbReference type="RuleBase" id="RU362109"/>
    </source>
</evidence>
<comment type="caution">
    <text evidence="8">The sequence shown here is derived from an EMBL/GenBank/DDBJ whole genome shotgun (WGS) entry which is preliminary data.</text>
</comment>
<evidence type="ECO:0000256" key="1">
    <source>
        <dbReference type="ARBA" id="ARBA00010048"/>
    </source>
</evidence>
<dbReference type="CDD" id="cd23156">
    <property type="entry name" value="Prefoldin_3"/>
    <property type="match status" value="1"/>
</dbReference>
<dbReference type="PANTHER" id="PTHR12409">
    <property type="entry name" value="PREFOLDIN SUBUNIT 3"/>
    <property type="match status" value="1"/>
</dbReference>
<evidence type="ECO:0000256" key="2">
    <source>
        <dbReference type="ARBA" id="ARBA00022679"/>
    </source>
</evidence>
<accession>A0ABQ8Z131</accession>
<dbReference type="CDD" id="cd23795">
    <property type="entry name" value="UBCc_UBE2G1"/>
    <property type="match status" value="1"/>
</dbReference>
<keyword evidence="2" id="KW-0808">Transferase</keyword>
<keyword evidence="6" id="KW-0067">ATP-binding</keyword>
<evidence type="ECO:0000259" key="7">
    <source>
        <dbReference type="PROSITE" id="PS50127"/>
    </source>
</evidence>
<comment type="similarity">
    <text evidence="1">Belongs to the prefoldin subunit alpha family.</text>
</comment>
<dbReference type="PROSITE" id="PS00183">
    <property type="entry name" value="UBC_1"/>
    <property type="match status" value="1"/>
</dbReference>
<dbReference type="InterPro" id="IPR016655">
    <property type="entry name" value="PFD3"/>
</dbReference>
<dbReference type="Proteomes" id="UP001150062">
    <property type="component" value="Unassembled WGS sequence"/>
</dbReference>
<dbReference type="InterPro" id="IPR000608">
    <property type="entry name" value="UBC"/>
</dbReference>
<keyword evidence="4" id="KW-0143">Chaperone</keyword>
<dbReference type="Pfam" id="PF00179">
    <property type="entry name" value="UQ_con"/>
    <property type="match status" value="1"/>
</dbReference>
<sequence>MTNKKIDNKNIFQVTEIQDKQNQEHRGIPKAKFLENIKSLIKTPQEASVMLKNLETIYSKYKFMENNLLRQRIRVNQKIPKLEENIEMINFLKLKNEKGGSLDTRFKISNNLYVNAEIEKCQSVCLWLGANVMMEYPLEEAEKVILKNLESAKKTLEILKKDLGFLKDQITTTEVNRSRVYNRHDILVMGPPDTIFEGGYFKAELIFPIDYPNSPPTMKFLSDMWHPNIYADGKVCISILHPPGEDEWGYEKASERWLPIHTVETILISVISMLASPNCESPANIDASVDFKDDYKTFKKKVMRTVRKSQEQFF</sequence>
<name>A0ABQ8Z131_9EUKA</name>
<dbReference type="InterPro" id="IPR023313">
    <property type="entry name" value="UBQ-conjugating_AS"/>
</dbReference>
<evidence type="ECO:0000256" key="4">
    <source>
        <dbReference type="ARBA" id="ARBA00023186"/>
    </source>
</evidence>
<evidence type="ECO:0000256" key="5">
    <source>
        <dbReference type="PROSITE-ProRule" id="PRU10133"/>
    </source>
</evidence>
<feature type="domain" description="UBC core" evidence="7">
    <location>
        <begin position="147"/>
        <end position="311"/>
    </location>
</feature>
<dbReference type="EMBL" id="JAOAOG010000078">
    <property type="protein sequence ID" value="KAJ6250394.1"/>
    <property type="molecule type" value="Genomic_DNA"/>
</dbReference>
<feature type="active site" description="Glycyl thioester intermediate" evidence="5">
    <location>
        <position position="236"/>
    </location>
</feature>
<dbReference type="PANTHER" id="PTHR12409:SF0">
    <property type="entry name" value="PREFOLDIN SUBUNIT 3"/>
    <property type="match status" value="1"/>
</dbReference>
<dbReference type="SMART" id="SM00212">
    <property type="entry name" value="UBCc"/>
    <property type="match status" value="1"/>
</dbReference>
<dbReference type="Gene3D" id="3.10.110.10">
    <property type="entry name" value="Ubiquitin Conjugating Enzyme"/>
    <property type="match status" value="1"/>
</dbReference>
<gene>
    <name evidence="8" type="ORF">M0813_16076</name>
</gene>
<evidence type="ECO:0000313" key="9">
    <source>
        <dbReference type="Proteomes" id="UP001150062"/>
    </source>
</evidence>
<dbReference type="PROSITE" id="PS50127">
    <property type="entry name" value="UBC_2"/>
    <property type="match status" value="1"/>
</dbReference>